<dbReference type="PANTHER" id="PTHR32487:SF12">
    <property type="entry name" value="3-OXO-DELTA(4,5)-STEROID 5-BETA-REDUCTASE"/>
    <property type="match status" value="1"/>
</dbReference>
<organism evidence="2 3">
    <name type="scientific">Erythroxylum novogranatense</name>
    <dbReference type="NCBI Taxonomy" id="1862640"/>
    <lineage>
        <taxon>Eukaryota</taxon>
        <taxon>Viridiplantae</taxon>
        <taxon>Streptophyta</taxon>
        <taxon>Embryophyta</taxon>
        <taxon>Tracheophyta</taxon>
        <taxon>Spermatophyta</taxon>
        <taxon>Magnoliopsida</taxon>
        <taxon>eudicotyledons</taxon>
        <taxon>Gunneridae</taxon>
        <taxon>Pentapetalae</taxon>
        <taxon>rosids</taxon>
        <taxon>fabids</taxon>
        <taxon>Malpighiales</taxon>
        <taxon>Erythroxylaceae</taxon>
        <taxon>Erythroxylum</taxon>
    </lineage>
</organism>
<dbReference type="Gene3D" id="3.40.50.720">
    <property type="entry name" value="NAD(P)-binding Rossmann-like Domain"/>
    <property type="match status" value="1"/>
</dbReference>
<dbReference type="AlphaFoldDB" id="A0AAV8SC26"/>
<dbReference type="InterPro" id="IPR036291">
    <property type="entry name" value="NAD(P)-bd_dom_sf"/>
</dbReference>
<protein>
    <recommendedName>
        <fullName evidence="1">PRISE-like Rossmann-fold domain-containing protein</fullName>
    </recommendedName>
</protein>
<dbReference type="GO" id="GO:0006629">
    <property type="term" value="P:lipid metabolic process"/>
    <property type="evidence" value="ECO:0007669"/>
    <property type="project" value="UniProtKB-ARBA"/>
</dbReference>
<dbReference type="PANTHER" id="PTHR32487">
    <property type="entry name" value="3-OXO-DELTA(4,5)-STEROID 5-BETA-REDUCTASE"/>
    <property type="match status" value="1"/>
</dbReference>
<dbReference type="GO" id="GO:0016627">
    <property type="term" value="F:oxidoreductase activity, acting on the CH-CH group of donors"/>
    <property type="evidence" value="ECO:0007669"/>
    <property type="project" value="UniProtKB-ARBA"/>
</dbReference>
<dbReference type="CDD" id="cd08948">
    <property type="entry name" value="5beta-POR_like_SDR_a"/>
    <property type="match status" value="1"/>
</dbReference>
<keyword evidence="3" id="KW-1185">Reference proteome</keyword>
<evidence type="ECO:0000259" key="1">
    <source>
        <dbReference type="Pfam" id="PF22917"/>
    </source>
</evidence>
<dbReference type="Pfam" id="PF22917">
    <property type="entry name" value="PRISE"/>
    <property type="match status" value="1"/>
</dbReference>
<gene>
    <name evidence="2" type="ORF">K2173_012317</name>
</gene>
<proteinExistence type="predicted"/>
<evidence type="ECO:0000313" key="3">
    <source>
        <dbReference type="Proteomes" id="UP001159364"/>
    </source>
</evidence>
<accession>A0AAV8SC26</accession>
<sequence>MEAKGDGGSNVAIIFGVTGLAGREIARRLSSKLKWKVYGIARRPETIPIQSPHYHFISCDLLSPQETQKKLSVLADVTHMFWVTWATLYPLDSRECCEENKAMMSNALNAILPRAKSLKHVSLQTGMKHYVSLKGPFSNKEARFYNEDCPRASADCNFYYVLEDLLRERLTGNNVPWSVIRPGLLMGSSNRTLYNVIGSLCVYGAICKHLNLPFVFGGTRECWEEVCIDGSDARLVAEHHIWVATKDEMYSIDGQAFNSINGLSFTWKEIWPVIGTKLGAQVPQNMFVKDFWFAKAMKDKNKAWKEIVVKKELRQTEMEDLANWDFMDMLFRCPIKLLGTRDKTDRLGFTTRCKTLDSFLYWVDYMRYENLIP</sequence>
<evidence type="ECO:0000313" key="2">
    <source>
        <dbReference type="EMBL" id="KAJ8749766.1"/>
    </source>
</evidence>
<name>A0AAV8SC26_9ROSI</name>
<dbReference type="EMBL" id="JAIWQS010000011">
    <property type="protein sequence ID" value="KAJ8749766.1"/>
    <property type="molecule type" value="Genomic_DNA"/>
</dbReference>
<feature type="domain" description="PRISE-like Rossmann-fold" evidence="1">
    <location>
        <begin position="67"/>
        <end position="313"/>
    </location>
</feature>
<dbReference type="Proteomes" id="UP001159364">
    <property type="component" value="Linkage Group LG11"/>
</dbReference>
<comment type="caution">
    <text evidence="2">The sequence shown here is derived from an EMBL/GenBank/DDBJ whole genome shotgun (WGS) entry which is preliminary data.</text>
</comment>
<dbReference type="InterPro" id="IPR055222">
    <property type="entry name" value="PRISE-like_Rossmann-fold"/>
</dbReference>
<reference evidence="2 3" key="1">
    <citation type="submission" date="2021-09" db="EMBL/GenBank/DDBJ databases">
        <title>Genomic insights and catalytic innovation underlie evolution of tropane alkaloids biosynthesis.</title>
        <authorList>
            <person name="Wang Y.-J."/>
            <person name="Tian T."/>
            <person name="Huang J.-P."/>
            <person name="Huang S.-X."/>
        </authorList>
    </citation>
    <scope>NUCLEOTIDE SEQUENCE [LARGE SCALE GENOMIC DNA]</scope>
    <source>
        <strain evidence="2">KIB-2018</strain>
        <tissue evidence="2">Leaf</tissue>
    </source>
</reference>
<dbReference type="SUPFAM" id="SSF51735">
    <property type="entry name" value="NAD(P)-binding Rossmann-fold domains"/>
    <property type="match status" value="1"/>
</dbReference>